<dbReference type="RefSeq" id="WP_038973165.1">
    <property type="nucleotide sequence ID" value="NZ_CP029425.2"/>
</dbReference>
<dbReference type="AlphaFoldDB" id="A0A2U8P2S3"/>
<dbReference type="GeneID" id="92970392"/>
<reference evidence="2 3" key="1">
    <citation type="journal article" date="2014" name="Int. J. Syst. Evol. Microbiol.">
        <title>Bradyrhizobium ottawaense sp. nov., a symbiotic nitrogen fixing bacterium from root nodules of soybeans in Canada.</title>
        <authorList>
            <person name="Yu X."/>
            <person name="Cloutier S."/>
            <person name="Tambong J.T."/>
            <person name="Bromfield E.S."/>
        </authorList>
    </citation>
    <scope>NUCLEOTIDE SEQUENCE [LARGE SCALE GENOMIC DNA]</scope>
    <source>
        <strain evidence="2 3">OO99</strain>
    </source>
</reference>
<evidence type="ECO:0000259" key="1">
    <source>
        <dbReference type="Pfam" id="PF21834"/>
    </source>
</evidence>
<protein>
    <recommendedName>
        <fullName evidence="1">DUF6894 domain-containing protein</fullName>
    </recommendedName>
</protein>
<proteinExistence type="predicted"/>
<gene>
    <name evidence="2" type="ORF">CIT37_07065</name>
</gene>
<evidence type="ECO:0000313" key="3">
    <source>
        <dbReference type="Proteomes" id="UP000215703"/>
    </source>
</evidence>
<dbReference type="EMBL" id="CP029425">
    <property type="protein sequence ID" value="AWL91987.1"/>
    <property type="molecule type" value="Genomic_DNA"/>
</dbReference>
<dbReference type="KEGG" id="bot:CIT37_07065"/>
<name>A0A2U8P2S3_9BRAD</name>
<feature type="domain" description="DUF6894" evidence="1">
    <location>
        <begin position="3"/>
        <end position="69"/>
    </location>
</feature>
<sequence length="76" mass="8939">MPRYFFHVHNVEPSIDTQGEELPDDEAAWREATSYAGALFKDIDGRFRPGQEWSLEVMNETRKPIFFIHVGSRRKK</sequence>
<accession>A0A2U8P2S3</accession>
<reference evidence="2 3" key="2">
    <citation type="journal article" date="2017" name="Syst. Appl. Microbiol.">
        <title>Soybeans inoculated with root zone soils of Canadian native legumes harbour diverse and novel Bradyrhizobium spp. that possess agricultural potential.</title>
        <authorList>
            <person name="Bromfield E.S.P."/>
            <person name="Cloutier S."/>
            <person name="Tambong J.T."/>
            <person name="Tran Thi T.V."/>
        </authorList>
    </citation>
    <scope>NUCLEOTIDE SEQUENCE [LARGE SCALE GENOMIC DNA]</scope>
    <source>
        <strain evidence="2 3">OO99</strain>
    </source>
</reference>
<dbReference type="Pfam" id="PF21834">
    <property type="entry name" value="DUF6894"/>
    <property type="match status" value="1"/>
</dbReference>
<dbReference type="Proteomes" id="UP000215703">
    <property type="component" value="Chromosome"/>
</dbReference>
<dbReference type="InterPro" id="IPR054189">
    <property type="entry name" value="DUF6894"/>
</dbReference>
<evidence type="ECO:0000313" key="2">
    <source>
        <dbReference type="EMBL" id="AWL91987.1"/>
    </source>
</evidence>
<organism evidence="2 3">
    <name type="scientific">Bradyrhizobium ottawaense</name>
    <dbReference type="NCBI Taxonomy" id="931866"/>
    <lineage>
        <taxon>Bacteria</taxon>
        <taxon>Pseudomonadati</taxon>
        <taxon>Pseudomonadota</taxon>
        <taxon>Alphaproteobacteria</taxon>
        <taxon>Hyphomicrobiales</taxon>
        <taxon>Nitrobacteraceae</taxon>
        <taxon>Bradyrhizobium</taxon>
    </lineage>
</organism>